<evidence type="ECO:0000259" key="3">
    <source>
        <dbReference type="Pfam" id="PF21805"/>
    </source>
</evidence>
<dbReference type="Pfam" id="PF21805">
    <property type="entry name" value="Imm5_like"/>
    <property type="match status" value="1"/>
</dbReference>
<comment type="caution">
    <text evidence="4">The sequence shown here is derived from an EMBL/GenBank/DDBJ whole genome shotgun (WGS) entry which is preliminary data.</text>
</comment>
<dbReference type="InterPro" id="IPR038611">
    <property type="entry name" value="Arr_sf"/>
</dbReference>
<dbReference type="InterPro" id="IPR021975">
    <property type="entry name" value="Rifampin_Arr"/>
</dbReference>
<evidence type="ECO:0000256" key="1">
    <source>
        <dbReference type="SAM" id="MobiDB-lite"/>
    </source>
</evidence>
<dbReference type="NCBIfam" id="NF033144">
    <property type="entry name" value="rifampin_ARR"/>
    <property type="match status" value="1"/>
</dbReference>
<evidence type="ECO:0000313" key="4">
    <source>
        <dbReference type="EMBL" id="MBM6401954.1"/>
    </source>
</evidence>
<organism evidence="4 5">
    <name type="scientific">Phycicoccus sonneratiae</name>
    <dbReference type="NCBI Taxonomy" id="2807628"/>
    <lineage>
        <taxon>Bacteria</taxon>
        <taxon>Bacillati</taxon>
        <taxon>Actinomycetota</taxon>
        <taxon>Actinomycetes</taxon>
        <taxon>Micrococcales</taxon>
        <taxon>Intrasporangiaceae</taxon>
        <taxon>Phycicoccus</taxon>
    </lineage>
</organism>
<sequence length="327" mass="35416">MPIRCEAPRRARLERVADFELTADELRAVAGYAADCAEQALVVWDRTHPDDDRPRAAIAAARVFAEGAPRSNLQRHTATDAHRAGREAATEAARHAATAAGDAAASAYLHPLGNATQLRHLLGAAAHAARAAELHRGDDPVVAEYVVDAAARRATPVVLDVLSRYPRAPEGRTRVAALVRRLDVLLRDPPPPRRVVDDPGPFFHGTRADVRPGDVLAPGWRSNYGTGRPLKHIYVTASANGAPLAAELARGDGPPRVYRVEPLGELEDDPNVTDKRFPGNPTRSYRTTEGVRVVEEVMDWEPPDAVLVQRIRDSSGELAELGIEAMD</sequence>
<accession>A0ABS2CPZ7</accession>
<dbReference type="Pfam" id="PF12120">
    <property type="entry name" value="Arr-ms"/>
    <property type="match status" value="1"/>
</dbReference>
<protein>
    <submittedName>
        <fullName evidence="4">NAD(+)--rifampin ADP-ribosyltransferase</fullName>
    </submittedName>
</protein>
<evidence type="ECO:0000259" key="2">
    <source>
        <dbReference type="Pfam" id="PF12120"/>
    </source>
</evidence>
<feature type="domain" description="Rifampin ADP-ribosyltransferase" evidence="2">
    <location>
        <begin position="202"/>
        <end position="300"/>
    </location>
</feature>
<dbReference type="Proteomes" id="UP001430172">
    <property type="component" value="Unassembled WGS sequence"/>
</dbReference>
<feature type="compositionally biased region" description="Basic and acidic residues" evidence="1">
    <location>
        <begin position="77"/>
        <end position="94"/>
    </location>
</feature>
<keyword evidence="5" id="KW-1185">Reference proteome</keyword>
<gene>
    <name evidence="4" type="primary">arr</name>
    <name evidence="4" type="ORF">JQN70_16265</name>
</gene>
<proteinExistence type="predicted"/>
<dbReference type="Gene3D" id="3.20.170.40">
    <property type="entry name" value="Rifampin ADP-ribosyltransferase domain"/>
    <property type="match status" value="1"/>
</dbReference>
<dbReference type="EMBL" id="JAFDVD010000020">
    <property type="protein sequence ID" value="MBM6401954.1"/>
    <property type="molecule type" value="Genomic_DNA"/>
</dbReference>
<feature type="domain" description="Imm-5-like" evidence="3">
    <location>
        <begin position="25"/>
        <end position="144"/>
    </location>
</feature>
<feature type="region of interest" description="Disordered" evidence="1">
    <location>
        <begin position="71"/>
        <end position="97"/>
    </location>
</feature>
<reference evidence="4" key="1">
    <citation type="submission" date="2021-02" db="EMBL/GenBank/DDBJ databases">
        <title>Phycicoccus sp. MQZ13P-5T, whole genome shotgun sequence.</title>
        <authorList>
            <person name="Tuo L."/>
        </authorList>
    </citation>
    <scope>NUCLEOTIDE SEQUENCE</scope>
    <source>
        <strain evidence="4">MQZ13P-5</strain>
    </source>
</reference>
<evidence type="ECO:0000313" key="5">
    <source>
        <dbReference type="Proteomes" id="UP001430172"/>
    </source>
</evidence>
<name>A0ABS2CPZ7_9MICO</name>
<dbReference type="InterPro" id="IPR048667">
    <property type="entry name" value="Imm5-like"/>
</dbReference>